<dbReference type="Pfam" id="PF08241">
    <property type="entry name" value="Methyltransf_11"/>
    <property type="match status" value="1"/>
</dbReference>
<dbReference type="AlphaFoldDB" id="A0A1H9ZA77"/>
<comment type="catalytic activity">
    <reaction evidence="1">
        <text>5-carboxymethoxyuridine(34) in tRNA + S-adenosyl-L-methionine = 5-methoxycarbonylmethoxyuridine(34) in tRNA + S-adenosyl-L-homocysteine</text>
        <dbReference type="Rhea" id="RHEA:54080"/>
        <dbReference type="Rhea" id="RHEA-COMP:13383"/>
        <dbReference type="Rhea" id="RHEA-COMP:13781"/>
        <dbReference type="ChEBI" id="CHEBI:57856"/>
        <dbReference type="ChEBI" id="CHEBI:59789"/>
        <dbReference type="ChEBI" id="CHEBI:136879"/>
        <dbReference type="ChEBI" id="CHEBI:138053"/>
    </reaction>
</comment>
<proteinExistence type="inferred from homology"/>
<dbReference type="SUPFAM" id="SSF53335">
    <property type="entry name" value="S-adenosyl-L-methionine-dependent methyltransferases"/>
    <property type="match status" value="1"/>
</dbReference>
<keyword evidence="1 3" id="KW-0489">Methyltransferase</keyword>
<dbReference type="InterPro" id="IPR029063">
    <property type="entry name" value="SAM-dependent_MTases_sf"/>
</dbReference>
<evidence type="ECO:0000259" key="2">
    <source>
        <dbReference type="Pfam" id="PF08241"/>
    </source>
</evidence>
<reference evidence="4" key="1">
    <citation type="submission" date="2016-10" db="EMBL/GenBank/DDBJ databases">
        <authorList>
            <person name="Varghese N."/>
            <person name="Submissions S."/>
        </authorList>
    </citation>
    <scope>NUCLEOTIDE SEQUENCE [LARGE SCALE GENOMIC DNA]</scope>
    <source>
        <strain evidence="4">DSM 18579</strain>
    </source>
</reference>
<gene>
    <name evidence="1" type="primary">cmoM</name>
    <name evidence="3" type="ORF">SAMN02583745_00496</name>
</gene>
<dbReference type="STRING" id="1123402.SAMN02583745_00496"/>
<feature type="binding site" evidence="1">
    <location>
        <position position="97"/>
    </location>
    <ligand>
        <name>S-adenosyl-L-methionine</name>
        <dbReference type="ChEBI" id="CHEBI:59789"/>
    </ligand>
</feature>
<protein>
    <recommendedName>
        <fullName evidence="1">tRNA 5-carboxymethoxyuridine methyltransferase</fullName>
        <ecNumber evidence="1">2.1.1.-</ecNumber>
    </recommendedName>
    <alternativeName>
        <fullName evidence="1">cmo5U methyltransferase</fullName>
    </alternativeName>
</protein>
<keyword evidence="1" id="KW-0949">S-adenosyl-L-methionine</keyword>
<comment type="function">
    <text evidence="1">Catalyzes the methylation of 5-carboxymethoxyuridine (cmo5U) to form 5-methoxycarbonylmethoxyuridine (mcmo5U) at position 34 in tRNAs.</text>
</comment>
<feature type="domain" description="Methyltransferase type 11" evidence="2">
    <location>
        <begin position="74"/>
        <end position="170"/>
    </location>
</feature>
<keyword evidence="4" id="KW-1185">Reference proteome</keyword>
<dbReference type="GO" id="GO:0006400">
    <property type="term" value="P:tRNA modification"/>
    <property type="evidence" value="ECO:0007669"/>
    <property type="project" value="UniProtKB-UniRule"/>
</dbReference>
<evidence type="ECO:0000313" key="3">
    <source>
        <dbReference type="EMBL" id="SES78515.1"/>
    </source>
</evidence>
<dbReference type="InterPro" id="IPR013216">
    <property type="entry name" value="Methyltransf_11"/>
</dbReference>
<sequence>MPNHQSNRPYFRPDQIFGCNANYDRNFDDLAEKFCRNIYGSTKGKLRQIIVNEDLDNWLNSTTIAQKGQLNIIEAGGGDGRLAIEWAQKGHKVTFCDLSHEMVKRAESLAKSEQVDHLVTCIHAPAQLLSKYITQKADIIICHAVLEWVADQPSFLRALCNCLAEDGTLSLMFYNADAAFFRNTIMGNLKALVKGEVKRVDNSLVPMYPLSPPVVYDLIESLGLSIKTKTGVRVFHDYLHDPKLKINEFEALLALEQRYCREFPFVHLGRYIHVLASRESSVRHDI</sequence>
<dbReference type="GO" id="GO:0008757">
    <property type="term" value="F:S-adenosylmethionine-dependent methyltransferase activity"/>
    <property type="evidence" value="ECO:0007669"/>
    <property type="project" value="InterPro"/>
</dbReference>
<feature type="binding site" evidence="1">
    <location>
        <begin position="126"/>
        <end position="127"/>
    </location>
    <ligand>
        <name>S-adenosyl-L-methionine</name>
        <dbReference type="ChEBI" id="CHEBI:59789"/>
    </ligand>
</feature>
<dbReference type="Proteomes" id="UP000242642">
    <property type="component" value="Unassembled WGS sequence"/>
</dbReference>
<dbReference type="RefSeq" id="WP_093317553.1">
    <property type="nucleotide sequence ID" value="NZ_FOHV01000003.1"/>
</dbReference>
<keyword evidence="1 3" id="KW-0808">Transferase</keyword>
<dbReference type="GO" id="GO:0097697">
    <property type="term" value="F:tRNA (5-carboxymethoxyuridine(34)-5-O)-methyltransferase activity"/>
    <property type="evidence" value="ECO:0007669"/>
    <property type="project" value="UniProtKB-UniRule"/>
</dbReference>
<dbReference type="HAMAP" id="MF_02057">
    <property type="entry name" value="tRNA_methyltr_CmoM"/>
    <property type="match status" value="1"/>
</dbReference>
<evidence type="ECO:0000313" key="4">
    <source>
        <dbReference type="Proteomes" id="UP000242642"/>
    </source>
</evidence>
<name>A0A1H9ZA77_9GAMM</name>
<evidence type="ECO:0000256" key="1">
    <source>
        <dbReference type="HAMAP-Rule" id="MF_02057"/>
    </source>
</evidence>
<comment type="similarity">
    <text evidence="1">Belongs to the class I-like SAM-binding methyltransferase superfamily. CmoM family.</text>
</comment>
<feature type="binding site" evidence="1">
    <location>
        <position position="47"/>
    </location>
    <ligand>
        <name>S-adenosyl-L-methionine</name>
        <dbReference type="ChEBI" id="CHEBI:59789"/>
    </ligand>
</feature>
<accession>A0A1H9ZA77</accession>
<feature type="binding site" evidence="1">
    <location>
        <begin position="76"/>
        <end position="77"/>
    </location>
    <ligand>
        <name>S-adenosyl-L-methionine</name>
        <dbReference type="ChEBI" id="CHEBI:59789"/>
    </ligand>
</feature>
<dbReference type="EMBL" id="FOHV01000003">
    <property type="protein sequence ID" value="SES78515.1"/>
    <property type="molecule type" value="Genomic_DNA"/>
</dbReference>
<organism evidence="3 4">
    <name type="scientific">Thorsellia anophelis DSM 18579</name>
    <dbReference type="NCBI Taxonomy" id="1123402"/>
    <lineage>
        <taxon>Bacteria</taxon>
        <taxon>Pseudomonadati</taxon>
        <taxon>Pseudomonadota</taxon>
        <taxon>Gammaproteobacteria</taxon>
        <taxon>Enterobacterales</taxon>
        <taxon>Thorselliaceae</taxon>
        <taxon>Thorsellia</taxon>
    </lineage>
</organism>
<dbReference type="GO" id="GO:0032259">
    <property type="term" value="P:methylation"/>
    <property type="evidence" value="ECO:0007669"/>
    <property type="project" value="UniProtKB-KW"/>
</dbReference>
<dbReference type="OrthoDB" id="4697647at2"/>
<dbReference type="InterPro" id="IPR033664">
    <property type="entry name" value="Cmo5U_methylTrfase"/>
</dbReference>
<dbReference type="PANTHER" id="PTHR43861">
    <property type="entry name" value="TRANS-ACONITATE 2-METHYLTRANSFERASE-RELATED"/>
    <property type="match status" value="1"/>
</dbReference>
<keyword evidence="1" id="KW-0819">tRNA processing</keyword>
<dbReference type="EC" id="2.1.1.-" evidence="1"/>
<feature type="binding site" evidence="1">
    <location>
        <position position="143"/>
    </location>
    <ligand>
        <name>S-adenosyl-L-methionine</name>
        <dbReference type="ChEBI" id="CHEBI:59789"/>
    </ligand>
</feature>
<dbReference type="Gene3D" id="3.40.50.150">
    <property type="entry name" value="Vaccinia Virus protein VP39"/>
    <property type="match status" value="1"/>
</dbReference>
<dbReference type="CDD" id="cd02440">
    <property type="entry name" value="AdoMet_MTases"/>
    <property type="match status" value="1"/>
</dbReference>